<keyword evidence="3" id="KW-1185">Reference proteome</keyword>
<proteinExistence type="predicted"/>
<comment type="caution">
    <text evidence="2">The sequence shown here is derived from an EMBL/GenBank/DDBJ whole genome shotgun (WGS) entry which is preliminary data.</text>
</comment>
<name>A0A646KRI9_STRJU</name>
<dbReference type="OrthoDB" id="4247480at2"/>
<keyword evidence="1" id="KW-1133">Transmembrane helix</keyword>
<evidence type="ECO:0000256" key="1">
    <source>
        <dbReference type="SAM" id="Phobius"/>
    </source>
</evidence>
<keyword evidence="1" id="KW-0812">Transmembrane</keyword>
<gene>
    <name evidence="2" type="ORF">FF041_32120</name>
</gene>
<keyword evidence="1" id="KW-0472">Membrane</keyword>
<dbReference type="Proteomes" id="UP000419138">
    <property type="component" value="Unassembled WGS sequence"/>
</dbReference>
<evidence type="ECO:0000313" key="3">
    <source>
        <dbReference type="Proteomes" id="UP000419138"/>
    </source>
</evidence>
<dbReference type="RefSeq" id="WP_153525938.1">
    <property type="nucleotide sequence ID" value="NZ_JBEPDZ010000003.1"/>
</dbReference>
<dbReference type="AlphaFoldDB" id="A0A646KRI9"/>
<reference evidence="2 3" key="1">
    <citation type="submission" date="2019-05" db="EMBL/GenBank/DDBJ databases">
        <title>Comparative genomics and metabolomics analyses of clavulanic acid producing Streptomyces species provides insight into specialized metabolism and evolution of beta-lactam biosynthetic gene clusters.</title>
        <authorList>
            <person name="Moore M.A."/>
            <person name="Cruz-Morales P."/>
            <person name="Barona Gomez F."/>
            <person name="Kapil T."/>
        </authorList>
    </citation>
    <scope>NUCLEOTIDE SEQUENCE [LARGE SCALE GENOMIC DNA]</scope>
    <source>
        <strain evidence="2 3">NRRL 5741</strain>
    </source>
</reference>
<feature type="transmembrane region" description="Helical" evidence="1">
    <location>
        <begin position="58"/>
        <end position="75"/>
    </location>
</feature>
<protein>
    <submittedName>
        <fullName evidence="2">Uncharacterized protein</fullName>
    </submittedName>
</protein>
<organism evidence="2 3">
    <name type="scientific">Streptomyces jumonjinensis</name>
    <dbReference type="NCBI Taxonomy" id="1945"/>
    <lineage>
        <taxon>Bacteria</taxon>
        <taxon>Bacillati</taxon>
        <taxon>Actinomycetota</taxon>
        <taxon>Actinomycetes</taxon>
        <taxon>Kitasatosporales</taxon>
        <taxon>Streptomycetaceae</taxon>
        <taxon>Streptomyces</taxon>
    </lineage>
</organism>
<feature type="transmembrane region" description="Helical" evidence="1">
    <location>
        <begin position="81"/>
        <end position="100"/>
    </location>
</feature>
<dbReference type="EMBL" id="VCLA01000192">
    <property type="protein sequence ID" value="MQT04637.1"/>
    <property type="molecule type" value="Genomic_DNA"/>
</dbReference>
<feature type="transmembrane region" description="Helical" evidence="1">
    <location>
        <begin position="145"/>
        <end position="164"/>
    </location>
</feature>
<accession>A0A646KRI9</accession>
<evidence type="ECO:0000313" key="2">
    <source>
        <dbReference type="EMBL" id="MQT04637.1"/>
    </source>
</evidence>
<sequence length="244" mass="25916">MTENRTAPENTSRDLSPREEYEHTLDTVVTPLSEAYYSQLVQSVSSARGRAQAAQSTITLFAGGLMAALTITALADRPLPTQGLAIGAVALWLIAAVLYLRAVAAPIPDDEDSFVTTREELVRSVRNKVRQEAEEIDKRQRKANLVAAVAVALSLATFTVLIVTDPPPGTAPGSVVVESRFRSVLSTVCSAKTGATGSVRGSIVKGSLKTPFIEIKPARGVCTTDGATLQLPRGKVKAVRWSDG</sequence>